<dbReference type="Proteomes" id="UP001602245">
    <property type="component" value="Unassembled WGS sequence"/>
</dbReference>
<keyword evidence="2" id="KW-0067">ATP-binding</keyword>
<dbReference type="InterPro" id="IPR041664">
    <property type="entry name" value="AAA_16"/>
</dbReference>
<gene>
    <name evidence="5" type="ORF">ACFY35_48065</name>
</gene>
<evidence type="ECO:0000313" key="5">
    <source>
        <dbReference type="EMBL" id="MFF5297235.1"/>
    </source>
</evidence>
<dbReference type="PANTHER" id="PTHR16305:SF35">
    <property type="entry name" value="TRANSCRIPTIONAL ACTIVATOR DOMAIN"/>
    <property type="match status" value="1"/>
</dbReference>
<dbReference type="Gene3D" id="3.40.50.300">
    <property type="entry name" value="P-loop containing nucleotide triphosphate hydrolases"/>
    <property type="match status" value="1"/>
</dbReference>
<feature type="compositionally biased region" description="Polar residues" evidence="3">
    <location>
        <begin position="315"/>
        <end position="325"/>
    </location>
</feature>
<feature type="domain" description="Orc1-like AAA ATPase" evidence="4">
    <location>
        <begin position="3"/>
        <end position="153"/>
    </location>
</feature>
<keyword evidence="6" id="KW-1185">Reference proteome</keyword>
<accession>A0ABW6WXE8</accession>
<evidence type="ECO:0000313" key="6">
    <source>
        <dbReference type="Proteomes" id="UP001602245"/>
    </source>
</evidence>
<evidence type="ECO:0000256" key="2">
    <source>
        <dbReference type="ARBA" id="ARBA00022840"/>
    </source>
</evidence>
<reference evidence="5 6" key="1">
    <citation type="submission" date="2024-10" db="EMBL/GenBank/DDBJ databases">
        <title>The Natural Products Discovery Center: Release of the First 8490 Sequenced Strains for Exploring Actinobacteria Biosynthetic Diversity.</title>
        <authorList>
            <person name="Kalkreuter E."/>
            <person name="Kautsar S.A."/>
            <person name="Yang D."/>
            <person name="Bader C.D."/>
            <person name="Teijaro C.N."/>
            <person name="Fluegel L."/>
            <person name="Davis C.M."/>
            <person name="Simpson J.R."/>
            <person name="Lauterbach L."/>
            <person name="Steele A.D."/>
            <person name="Gui C."/>
            <person name="Meng S."/>
            <person name="Li G."/>
            <person name="Viehrig K."/>
            <person name="Ye F."/>
            <person name="Su P."/>
            <person name="Kiefer A.F."/>
            <person name="Nichols A."/>
            <person name="Cepeda A.J."/>
            <person name="Yan W."/>
            <person name="Fan B."/>
            <person name="Jiang Y."/>
            <person name="Adhikari A."/>
            <person name="Zheng C.-J."/>
            <person name="Schuster L."/>
            <person name="Cowan T.M."/>
            <person name="Smanski M.J."/>
            <person name="Chevrette M.G."/>
            <person name="De Carvalho L.P.S."/>
            <person name="Shen B."/>
        </authorList>
    </citation>
    <scope>NUCLEOTIDE SEQUENCE [LARGE SCALE GENOMIC DNA]</scope>
    <source>
        <strain evidence="5 6">NPDC000087</strain>
    </source>
</reference>
<comment type="caution">
    <text evidence="5">The sequence shown here is derived from an EMBL/GenBank/DDBJ whole genome shotgun (WGS) entry which is preliminary data.</text>
</comment>
<keyword evidence="1" id="KW-0547">Nucleotide-binding</keyword>
<dbReference type="SUPFAM" id="SSF52540">
    <property type="entry name" value="P-loop containing nucleoside triphosphate hydrolases"/>
    <property type="match status" value="1"/>
</dbReference>
<dbReference type="EMBL" id="JBIAZU010000010">
    <property type="protein sequence ID" value="MFF5297235.1"/>
    <property type="molecule type" value="Genomic_DNA"/>
</dbReference>
<dbReference type="RefSeq" id="WP_026206247.1">
    <property type="nucleotide sequence ID" value="NZ_JBIAZU010000010.1"/>
</dbReference>
<feature type="region of interest" description="Disordered" evidence="3">
    <location>
        <begin position="312"/>
        <end position="332"/>
    </location>
</feature>
<evidence type="ECO:0000259" key="4">
    <source>
        <dbReference type="Pfam" id="PF13191"/>
    </source>
</evidence>
<dbReference type="PANTHER" id="PTHR16305">
    <property type="entry name" value="TESTICULAR SOLUBLE ADENYLYL CYCLASE"/>
    <property type="match status" value="1"/>
</dbReference>
<sequence length="332" mass="34938">MALVGREDQLSACRVVVNEGRAASAVVLVGVPGVGKTSVLRAVTSMAVLAGREVLATTGLPGGAALPMGNMADLFGRAVRPVLGQLPGPQADALRVTLRLVSAPAESDDLLVALAAANAVRALCIDRRVVVTIDDAQWLDRDSERLLTVMATWLRDLPISWLLAVRSGHETAGLTGAILHELGHDAVTVTVPPLDDVSLYEVIAERFPGPWRGSLIGRIVALSGGNPYTAVELARETVASAGYDAPSAQVPPTLAASLQARLRRLTPAAVQAAHFVALTARPDRRLLRRVIGPAGDKVVDQGLEPVFWSAARTRTAGSPSPTHYSPRSPRSR</sequence>
<protein>
    <submittedName>
        <fullName evidence="5">AAA family ATPase</fullName>
    </submittedName>
</protein>
<name>A0ABW6WXE8_9ACTN</name>
<evidence type="ECO:0000256" key="3">
    <source>
        <dbReference type="SAM" id="MobiDB-lite"/>
    </source>
</evidence>
<dbReference type="Pfam" id="PF13191">
    <property type="entry name" value="AAA_16"/>
    <property type="match status" value="1"/>
</dbReference>
<organism evidence="5 6">
    <name type="scientific">Paractinoplanes globisporus</name>
    <dbReference type="NCBI Taxonomy" id="113565"/>
    <lineage>
        <taxon>Bacteria</taxon>
        <taxon>Bacillati</taxon>
        <taxon>Actinomycetota</taxon>
        <taxon>Actinomycetes</taxon>
        <taxon>Micromonosporales</taxon>
        <taxon>Micromonosporaceae</taxon>
        <taxon>Paractinoplanes</taxon>
    </lineage>
</organism>
<evidence type="ECO:0000256" key="1">
    <source>
        <dbReference type="ARBA" id="ARBA00022741"/>
    </source>
</evidence>
<proteinExistence type="predicted"/>
<dbReference type="InterPro" id="IPR027417">
    <property type="entry name" value="P-loop_NTPase"/>
</dbReference>